<dbReference type="GO" id="GO:0004842">
    <property type="term" value="F:ubiquitin-protein transferase activity"/>
    <property type="evidence" value="ECO:0007669"/>
    <property type="project" value="InterPro"/>
</dbReference>
<gene>
    <name evidence="2" type="ORF">EVOR1521_LOCUS1038</name>
</gene>
<keyword evidence="3" id="KW-1185">Reference proteome</keyword>
<protein>
    <recommendedName>
        <fullName evidence="1">U-box domain-containing protein</fullName>
    </recommendedName>
</protein>
<organism evidence="2 3">
    <name type="scientific">Effrenium voratum</name>
    <dbReference type="NCBI Taxonomy" id="2562239"/>
    <lineage>
        <taxon>Eukaryota</taxon>
        <taxon>Sar</taxon>
        <taxon>Alveolata</taxon>
        <taxon>Dinophyceae</taxon>
        <taxon>Suessiales</taxon>
        <taxon>Symbiodiniaceae</taxon>
        <taxon>Effrenium</taxon>
    </lineage>
</organism>
<sequence>MRVRPAERQCSRARGKAVLGPLQAAAGAGLSSGPPPELAARTCEAVVRVLRLLARSDLVWPSKILCNACSFLALASMLRAFQSAVDVNDVNSDGSHGKSIFLAPGQVVAICGLRSLRGAELNGARAQVRAFHADSGRYIVSLNEEDPPSEWKKLRVENLKADSDTSNASLALAGARECGRACLEAVAEIFDDLLFMMHQEESDEMCLALLHAQLASTMWEALVCCAGPASLPASAVLDLSGDIMISSLFARHVFSVHLTAHAAQAAHAAPQDQAATVRRLLTLQESFAEAYCRLYQPDAHWGPRETDESIHDLQESLDAHILRVASAAVQMGVLPQLIDCCDFHLAISPQPSATLPVLLSRLVCIFASRDAMLQRHIILLTPAILAVAESFVEAGEAGARHGLSQVLDGVIAVSQLSECSGSVEALTARSLQSEVRHDPAVLSRLALAHPGSPWVHTFASFSGKDKAVFWQHAQARSCLLRHGEEVLSLLQELCGETPEPSSPIDVSDALPPNQHSFDDGQIVEVIASVEEACLARGEAPEAPAPPSLSALDLPRKKDRIAKRLGRSDLARLRGVDLAAAPEDLRCAIDGKVLGAPVQSPYGHIFEQDTLRQWLATCGSVCPITGQPLREEDCMADTATQQKVLEWVKATRASHKERRRPQPPYEP</sequence>
<evidence type="ECO:0000259" key="1">
    <source>
        <dbReference type="SMART" id="SM00504"/>
    </source>
</evidence>
<dbReference type="SMART" id="SM00504">
    <property type="entry name" value="Ubox"/>
    <property type="match status" value="1"/>
</dbReference>
<dbReference type="GO" id="GO:0016567">
    <property type="term" value="P:protein ubiquitination"/>
    <property type="evidence" value="ECO:0007669"/>
    <property type="project" value="InterPro"/>
</dbReference>
<dbReference type="Pfam" id="PF04564">
    <property type="entry name" value="U-box"/>
    <property type="match status" value="1"/>
</dbReference>
<name>A0AA36HJS3_9DINO</name>
<dbReference type="Proteomes" id="UP001178507">
    <property type="component" value="Unassembled WGS sequence"/>
</dbReference>
<dbReference type="Gene3D" id="3.30.40.10">
    <property type="entry name" value="Zinc/RING finger domain, C3HC4 (zinc finger)"/>
    <property type="match status" value="1"/>
</dbReference>
<dbReference type="AlphaFoldDB" id="A0AA36HJS3"/>
<dbReference type="SUPFAM" id="SSF57850">
    <property type="entry name" value="RING/U-box"/>
    <property type="match status" value="1"/>
</dbReference>
<dbReference type="EMBL" id="CAUJNA010000020">
    <property type="protein sequence ID" value="CAJ1370474.1"/>
    <property type="molecule type" value="Genomic_DNA"/>
</dbReference>
<comment type="caution">
    <text evidence="2">The sequence shown here is derived from an EMBL/GenBank/DDBJ whole genome shotgun (WGS) entry which is preliminary data.</text>
</comment>
<dbReference type="InterPro" id="IPR003613">
    <property type="entry name" value="Ubox_domain"/>
</dbReference>
<evidence type="ECO:0000313" key="3">
    <source>
        <dbReference type="Proteomes" id="UP001178507"/>
    </source>
</evidence>
<proteinExistence type="predicted"/>
<feature type="domain" description="U-box" evidence="1">
    <location>
        <begin position="583"/>
        <end position="646"/>
    </location>
</feature>
<evidence type="ECO:0000313" key="2">
    <source>
        <dbReference type="EMBL" id="CAJ1370474.1"/>
    </source>
</evidence>
<reference evidence="2" key="1">
    <citation type="submission" date="2023-08" db="EMBL/GenBank/DDBJ databases">
        <authorList>
            <person name="Chen Y."/>
            <person name="Shah S."/>
            <person name="Dougan E. K."/>
            <person name="Thang M."/>
            <person name="Chan C."/>
        </authorList>
    </citation>
    <scope>NUCLEOTIDE SEQUENCE</scope>
</reference>
<accession>A0AA36HJS3</accession>
<dbReference type="InterPro" id="IPR013083">
    <property type="entry name" value="Znf_RING/FYVE/PHD"/>
</dbReference>